<dbReference type="PANTHER" id="PTHR33155:SF9">
    <property type="entry name" value="FANTASTIC FOUR-LIKE PROTEIN (DUF3049)"/>
    <property type="match status" value="1"/>
</dbReference>
<evidence type="ECO:0000259" key="2">
    <source>
        <dbReference type="Pfam" id="PF11250"/>
    </source>
</evidence>
<protein>
    <recommendedName>
        <fullName evidence="2">FAF domain-containing protein</fullName>
    </recommendedName>
</protein>
<name>A0AAP0D4Q4_9ASTR</name>
<evidence type="ECO:0000313" key="3">
    <source>
        <dbReference type="EMBL" id="KAK9068576.1"/>
    </source>
</evidence>
<comment type="similarity">
    <text evidence="1">Belongs to the fantastic four family.</text>
</comment>
<dbReference type="EMBL" id="JBCNJP010000014">
    <property type="protein sequence ID" value="KAK9068576.1"/>
    <property type="molecule type" value="Genomic_DNA"/>
</dbReference>
<evidence type="ECO:0000256" key="1">
    <source>
        <dbReference type="ARBA" id="ARBA00008690"/>
    </source>
</evidence>
<feature type="domain" description="FAF" evidence="2">
    <location>
        <begin position="96"/>
        <end position="144"/>
    </location>
</feature>
<proteinExistence type="inferred from homology"/>
<dbReference type="InterPro" id="IPR046431">
    <property type="entry name" value="FAF_dom"/>
</dbReference>
<organism evidence="3 4">
    <name type="scientific">Deinandra increscens subsp. villosa</name>
    <dbReference type="NCBI Taxonomy" id="3103831"/>
    <lineage>
        <taxon>Eukaryota</taxon>
        <taxon>Viridiplantae</taxon>
        <taxon>Streptophyta</taxon>
        <taxon>Embryophyta</taxon>
        <taxon>Tracheophyta</taxon>
        <taxon>Spermatophyta</taxon>
        <taxon>Magnoliopsida</taxon>
        <taxon>eudicotyledons</taxon>
        <taxon>Gunneridae</taxon>
        <taxon>Pentapetalae</taxon>
        <taxon>asterids</taxon>
        <taxon>campanulids</taxon>
        <taxon>Asterales</taxon>
        <taxon>Asteraceae</taxon>
        <taxon>Asteroideae</taxon>
        <taxon>Heliantheae alliance</taxon>
        <taxon>Madieae</taxon>
        <taxon>Madiinae</taxon>
        <taxon>Deinandra</taxon>
    </lineage>
</organism>
<accession>A0AAP0D4Q4</accession>
<sequence>MAACKSLQHIFDNPLFPPPTLSSCIQIAPMKPLDDPPADLLSGFDLKEETDLISQALGLERFDDVKESNDQWNLKKHAKIKNSGETKRSRIIRKPLPPPISSLGRHGCFKSYRCNGRLVLREEKSLKQDILHAYREDGRLKMRLIRFDDGVEANQDRQSEIR</sequence>
<dbReference type="PANTHER" id="PTHR33155">
    <property type="entry name" value="FANTASTIC FOUR-LIKE PROTEIN (DUF3049)"/>
    <property type="match status" value="1"/>
</dbReference>
<keyword evidence="4" id="KW-1185">Reference proteome</keyword>
<dbReference type="InterPro" id="IPR021410">
    <property type="entry name" value="FAF"/>
</dbReference>
<gene>
    <name evidence="3" type="ORF">SSX86_012691</name>
</gene>
<dbReference type="Pfam" id="PF11250">
    <property type="entry name" value="FAF"/>
    <property type="match status" value="1"/>
</dbReference>
<comment type="caution">
    <text evidence="3">The sequence shown here is derived from an EMBL/GenBank/DDBJ whole genome shotgun (WGS) entry which is preliminary data.</text>
</comment>
<reference evidence="3 4" key="1">
    <citation type="submission" date="2024-04" db="EMBL/GenBank/DDBJ databases">
        <title>The reference genome of an endangered Asteraceae, Deinandra increscens subsp. villosa, native to the Central Coast of California.</title>
        <authorList>
            <person name="Guilliams M."/>
            <person name="Hasenstab-Lehman K."/>
            <person name="Meyer R."/>
            <person name="Mcevoy S."/>
        </authorList>
    </citation>
    <scope>NUCLEOTIDE SEQUENCE [LARGE SCALE GENOMIC DNA]</scope>
    <source>
        <tissue evidence="3">Leaf</tissue>
    </source>
</reference>
<dbReference type="Proteomes" id="UP001408789">
    <property type="component" value="Unassembled WGS sequence"/>
</dbReference>
<evidence type="ECO:0000313" key="4">
    <source>
        <dbReference type="Proteomes" id="UP001408789"/>
    </source>
</evidence>
<dbReference type="PROSITE" id="PS51257">
    <property type="entry name" value="PROKAR_LIPOPROTEIN"/>
    <property type="match status" value="1"/>
</dbReference>
<dbReference type="AlphaFoldDB" id="A0AAP0D4Q4"/>